<comment type="similarity">
    <text evidence="1">Belongs to the type-B carboxylesterase/lipase family.</text>
</comment>
<feature type="compositionally biased region" description="Basic and acidic residues" evidence="3">
    <location>
        <begin position="808"/>
        <end position="825"/>
    </location>
</feature>
<feature type="transmembrane region" description="Helical" evidence="4">
    <location>
        <begin position="125"/>
        <end position="145"/>
    </location>
</feature>
<evidence type="ECO:0000256" key="4">
    <source>
        <dbReference type="SAM" id="Phobius"/>
    </source>
</evidence>
<sequence>MPSPSRLPVHDGVQRLGTGSRVDQALDPDETSTADAAVSVSSVENGEPQPPTSILGWGSPSTDSTPLLASCTARRASDDSSGSSTPTSLLGSPPPPHLPLLSESEKPRYTRRGRSRLIKRLSKKMMLFSAWAFIIGFLCVCLYNYRYNNATGRGGPSFAPSDDVEKGALSSTTQHGNYGDNDGNGNKADSSSGGSTKAITSSVDPDLELGLLSSASSPSASSSFSSSSAYSYTSVPTPTSQIADAKDASQSPFSITLLTITTTMANIKKPGATATSAPAVTLRQGRYIGVHLPVEYRFPKAIEAWRGVPFAQTTGGENRFRPPKALSDSDQTFQAVKFGENCPIGGTVVNGFGENCLNANIYRPAGLVDDDGLKRGNSSKRPALLPVVVYIHGGAFNGGMGVERNMASFIAWADAPMIGINFNYRVGAVGFLPSALTAKEGLLNLGLRDQAMMLEWVRENVKAFGGDPDNVTIMGLSAGAHSIGHHIMYYARKETPAPFHRAILESGATTARAVLLPNHPRHLVQFREFLAAAGVDGVTEDQVFDSLRKLPLETVVKASKKVWDRYEPSVTWPFQPVIDGLHDQQQATSNSKSNSETTPVLIPDLPITSWRRGKHLRIPILTGFNTNEGAMFIPHNAKTNDDFRSFFKTLIPTLSDDDLAALEDLYPDPVTNPQKSPYRSVPNGQGAQWARLDAAYSHYAYICPVLQTAHFMSQAGLPVHVYRFAARGNWNAANHADEAPVVTHDMDFLRSLGPSGRSKGLRKVADGMNAAWGRFVAGEKRIEVETDGKDGGEKVEWPVFRTPFGEDDHEFKKTAEKMTETERRSWSLSSLWKQSSSSSDDDDTKAPEGTGRMIVFGEGNNERAGGSSPGTPVKEEVLDGILLKACRFWWDRVELSEGLGKSREDLGRNGKGARAKL</sequence>
<keyword evidence="4" id="KW-0472">Membrane</keyword>
<evidence type="ECO:0000313" key="6">
    <source>
        <dbReference type="EMBL" id="KAK3951857.1"/>
    </source>
</evidence>
<feature type="domain" description="Carboxylesterase type B" evidence="5">
    <location>
        <begin position="277"/>
        <end position="808"/>
    </location>
</feature>
<feature type="region of interest" description="Disordered" evidence="3">
    <location>
        <begin position="808"/>
        <end position="872"/>
    </location>
</feature>
<keyword evidence="7" id="KW-1185">Reference proteome</keyword>
<evidence type="ECO:0000256" key="1">
    <source>
        <dbReference type="ARBA" id="ARBA00005964"/>
    </source>
</evidence>
<dbReference type="PROSITE" id="PS00122">
    <property type="entry name" value="CARBOXYLESTERASE_B_1"/>
    <property type="match status" value="1"/>
</dbReference>
<feature type="region of interest" description="Disordered" evidence="3">
    <location>
        <begin position="158"/>
        <end position="200"/>
    </location>
</feature>
<dbReference type="SUPFAM" id="SSF53474">
    <property type="entry name" value="alpha/beta-Hydrolases"/>
    <property type="match status" value="1"/>
</dbReference>
<organism evidence="6 7">
    <name type="scientific">Pseudoneurospora amorphoporcata</name>
    <dbReference type="NCBI Taxonomy" id="241081"/>
    <lineage>
        <taxon>Eukaryota</taxon>
        <taxon>Fungi</taxon>
        <taxon>Dikarya</taxon>
        <taxon>Ascomycota</taxon>
        <taxon>Pezizomycotina</taxon>
        <taxon>Sordariomycetes</taxon>
        <taxon>Sordariomycetidae</taxon>
        <taxon>Sordariales</taxon>
        <taxon>Sordariaceae</taxon>
        <taxon>Pseudoneurospora</taxon>
    </lineage>
</organism>
<dbReference type="Gene3D" id="3.40.50.1820">
    <property type="entry name" value="alpha/beta hydrolase"/>
    <property type="match status" value="1"/>
</dbReference>
<dbReference type="InterPro" id="IPR002018">
    <property type="entry name" value="CarbesteraseB"/>
</dbReference>
<protein>
    <submittedName>
        <fullName evidence="6">Alpha/Beta hydrolase protein</fullName>
    </submittedName>
</protein>
<reference evidence="6" key="2">
    <citation type="submission" date="2023-06" db="EMBL/GenBank/DDBJ databases">
        <authorList>
            <consortium name="Lawrence Berkeley National Laboratory"/>
            <person name="Mondo S.J."/>
            <person name="Hensen N."/>
            <person name="Bonometti L."/>
            <person name="Westerberg I."/>
            <person name="Brannstrom I.O."/>
            <person name="Guillou S."/>
            <person name="Cros-Aarteil S."/>
            <person name="Calhoun S."/>
            <person name="Haridas S."/>
            <person name="Kuo A."/>
            <person name="Pangilinan J."/>
            <person name="Riley R."/>
            <person name="Labutti K."/>
            <person name="Andreopoulos B."/>
            <person name="Lipzen A."/>
            <person name="Chen C."/>
            <person name="Yanf M."/>
            <person name="Daum C."/>
            <person name="Ng V."/>
            <person name="Clum A."/>
            <person name="Steindorff A."/>
            <person name="Ohm R."/>
            <person name="Martin F."/>
            <person name="Silar P."/>
            <person name="Natvig D."/>
            <person name="Lalanne C."/>
            <person name="Gautier V."/>
            <person name="Ament-Velasquez S.L."/>
            <person name="Kruys A."/>
            <person name="Hutchinson M.I."/>
            <person name="Powell A.J."/>
            <person name="Barry K."/>
            <person name="Miller A.N."/>
            <person name="Grigoriev I.V."/>
            <person name="Debuchy R."/>
            <person name="Gladieux P."/>
            <person name="Thoren M.H."/>
            <person name="Johannesson H."/>
        </authorList>
    </citation>
    <scope>NUCLEOTIDE SEQUENCE</scope>
    <source>
        <strain evidence="6">CBS 626.80</strain>
    </source>
</reference>
<dbReference type="AlphaFoldDB" id="A0AAN6SF09"/>
<dbReference type="Pfam" id="PF00135">
    <property type="entry name" value="COesterase"/>
    <property type="match status" value="1"/>
</dbReference>
<keyword evidence="4" id="KW-0812">Transmembrane</keyword>
<feature type="compositionally biased region" description="Low complexity" evidence="3">
    <location>
        <begin position="79"/>
        <end position="91"/>
    </location>
</feature>
<dbReference type="GO" id="GO:0016787">
    <property type="term" value="F:hydrolase activity"/>
    <property type="evidence" value="ECO:0007669"/>
    <property type="project" value="UniProtKB-KW"/>
</dbReference>
<gene>
    <name evidence="6" type="ORF">QBC32DRAFT_342967</name>
</gene>
<reference evidence="6" key="1">
    <citation type="journal article" date="2023" name="Mol. Phylogenet. Evol.">
        <title>Genome-scale phylogeny and comparative genomics of the fungal order Sordariales.</title>
        <authorList>
            <person name="Hensen N."/>
            <person name="Bonometti L."/>
            <person name="Westerberg I."/>
            <person name="Brannstrom I.O."/>
            <person name="Guillou S."/>
            <person name="Cros-Aarteil S."/>
            <person name="Calhoun S."/>
            <person name="Haridas S."/>
            <person name="Kuo A."/>
            <person name="Mondo S."/>
            <person name="Pangilinan J."/>
            <person name="Riley R."/>
            <person name="LaButti K."/>
            <person name="Andreopoulos B."/>
            <person name="Lipzen A."/>
            <person name="Chen C."/>
            <person name="Yan M."/>
            <person name="Daum C."/>
            <person name="Ng V."/>
            <person name="Clum A."/>
            <person name="Steindorff A."/>
            <person name="Ohm R.A."/>
            <person name="Martin F."/>
            <person name="Silar P."/>
            <person name="Natvig D.O."/>
            <person name="Lalanne C."/>
            <person name="Gautier V."/>
            <person name="Ament-Velasquez S.L."/>
            <person name="Kruys A."/>
            <person name="Hutchinson M.I."/>
            <person name="Powell A.J."/>
            <person name="Barry K."/>
            <person name="Miller A.N."/>
            <person name="Grigoriev I.V."/>
            <person name="Debuchy R."/>
            <person name="Gladieux P."/>
            <person name="Hiltunen Thoren M."/>
            <person name="Johannesson H."/>
        </authorList>
    </citation>
    <scope>NUCLEOTIDE SEQUENCE</scope>
    <source>
        <strain evidence="6">CBS 626.80</strain>
    </source>
</reference>
<feature type="region of interest" description="Disordered" evidence="3">
    <location>
        <begin position="1"/>
        <end position="108"/>
    </location>
</feature>
<dbReference type="InterPro" id="IPR029058">
    <property type="entry name" value="AB_hydrolase_fold"/>
</dbReference>
<comment type="caution">
    <text evidence="6">The sequence shown here is derived from an EMBL/GenBank/DDBJ whole genome shotgun (WGS) entry which is preliminary data.</text>
</comment>
<dbReference type="InterPro" id="IPR050309">
    <property type="entry name" value="Type-B_Carboxylest/Lipase"/>
</dbReference>
<accession>A0AAN6SF09</accession>
<evidence type="ECO:0000256" key="2">
    <source>
        <dbReference type="ARBA" id="ARBA00022801"/>
    </source>
</evidence>
<evidence type="ECO:0000256" key="3">
    <source>
        <dbReference type="SAM" id="MobiDB-lite"/>
    </source>
</evidence>
<keyword evidence="4" id="KW-1133">Transmembrane helix</keyword>
<dbReference type="PANTHER" id="PTHR11559">
    <property type="entry name" value="CARBOXYLESTERASE"/>
    <property type="match status" value="1"/>
</dbReference>
<evidence type="ECO:0000313" key="7">
    <source>
        <dbReference type="Proteomes" id="UP001303222"/>
    </source>
</evidence>
<proteinExistence type="inferred from homology"/>
<feature type="compositionally biased region" description="Low complexity" evidence="3">
    <location>
        <begin position="826"/>
        <end position="838"/>
    </location>
</feature>
<dbReference type="InterPro" id="IPR019826">
    <property type="entry name" value="Carboxylesterase_B_AS"/>
</dbReference>
<dbReference type="Proteomes" id="UP001303222">
    <property type="component" value="Unassembled WGS sequence"/>
</dbReference>
<name>A0AAN6SF09_9PEZI</name>
<evidence type="ECO:0000259" key="5">
    <source>
        <dbReference type="Pfam" id="PF00135"/>
    </source>
</evidence>
<dbReference type="EMBL" id="MU859137">
    <property type="protein sequence ID" value="KAK3951857.1"/>
    <property type="molecule type" value="Genomic_DNA"/>
</dbReference>
<feature type="compositionally biased region" description="Low complexity" evidence="3">
    <location>
        <begin position="176"/>
        <end position="195"/>
    </location>
</feature>
<feature type="compositionally biased region" description="Low complexity" evidence="3">
    <location>
        <begin position="34"/>
        <end position="43"/>
    </location>
</feature>
<dbReference type="FunFam" id="3.40.50.1820:FF:000263">
    <property type="entry name" value="Carboxylic ester hydrolase"/>
    <property type="match status" value="1"/>
</dbReference>
<keyword evidence="2 6" id="KW-0378">Hydrolase</keyword>